<dbReference type="AlphaFoldDB" id="J9D3G6"/>
<comment type="caution">
    <text evidence="1">The sequence shown here is derived from an EMBL/GenBank/DDBJ whole genome shotgun (WGS) entry which is preliminary data.</text>
</comment>
<reference evidence="1" key="1">
    <citation type="journal article" date="2012" name="PLoS ONE">
        <title>Gene sets for utilization of primary and secondary nutrition supplies in the distal gut of endangered iberian lynx.</title>
        <authorList>
            <person name="Alcaide M."/>
            <person name="Messina E."/>
            <person name="Richter M."/>
            <person name="Bargiela R."/>
            <person name="Peplies J."/>
            <person name="Huws S.A."/>
            <person name="Newbold C.J."/>
            <person name="Golyshin P.N."/>
            <person name="Simon M.A."/>
            <person name="Lopez G."/>
            <person name="Yakimov M.M."/>
            <person name="Ferrer M."/>
        </authorList>
    </citation>
    <scope>NUCLEOTIDE SEQUENCE</scope>
</reference>
<dbReference type="AntiFam" id="ANF00089">
    <property type="entry name" value="Shadow ORF (opposite rplC)"/>
</dbReference>
<dbReference type="EMBL" id="AMCI01000945">
    <property type="protein sequence ID" value="EJX07191.1"/>
    <property type="molecule type" value="Genomic_DNA"/>
</dbReference>
<sequence>MFRSLSLNSRAHDDFTALGTGNSTTNEQKLAFSVNTSNDEILRRALNIAQMTGHTLAGENTTRILTITDRTRSTRRHGVTVRGTVGREVVALDTACETLTDGRTGHVNLLAFREHFGLQSLTELKFGDLRSIDMELFEHGTCFNTSLSKMASEGLAHARRLLGAERDLDCIIAVGFFRLHHGDTVVRHVEHSHGNGNTVFRENTRHANLTTDDAELITHCFLHPGYDWPGPFSRK</sequence>
<organism evidence="1">
    <name type="scientific">gut metagenome</name>
    <dbReference type="NCBI Taxonomy" id="749906"/>
    <lineage>
        <taxon>unclassified sequences</taxon>
        <taxon>metagenomes</taxon>
        <taxon>organismal metagenomes</taxon>
    </lineage>
</organism>
<name>J9D3G6_9ZZZZ</name>
<proteinExistence type="predicted"/>
<protein>
    <submittedName>
        <fullName evidence="1">Uncharacterized protein</fullName>
    </submittedName>
</protein>
<evidence type="ECO:0000313" key="1">
    <source>
        <dbReference type="EMBL" id="EJX07191.1"/>
    </source>
</evidence>
<gene>
    <name evidence="1" type="ORF">EVA_04699</name>
</gene>
<accession>J9D3G6</accession>